<dbReference type="PANTHER" id="PTHR12992:SF45">
    <property type="entry name" value="NUDIX HYDROLASE DOMAIN-CONTAINING PROTEIN"/>
    <property type="match status" value="1"/>
</dbReference>
<name>A0A1B7MS71_9AGAM</name>
<dbReference type="Pfam" id="PF00293">
    <property type="entry name" value="NUDIX"/>
    <property type="match status" value="1"/>
</dbReference>
<dbReference type="STRING" id="1314800.A0A1B7MS71"/>
<dbReference type="CDD" id="cd03426">
    <property type="entry name" value="NUDIX_CoAse_Nudt7"/>
    <property type="match status" value="1"/>
</dbReference>
<proteinExistence type="predicted"/>
<dbReference type="SUPFAM" id="SSF55811">
    <property type="entry name" value="Nudix"/>
    <property type="match status" value="1"/>
</dbReference>
<evidence type="ECO:0000313" key="2">
    <source>
        <dbReference type="EMBL" id="OAX35462.1"/>
    </source>
</evidence>
<protein>
    <recommendedName>
        <fullName evidence="1">Nudix hydrolase domain-containing protein</fullName>
    </recommendedName>
</protein>
<feature type="non-terminal residue" evidence="2">
    <location>
        <position position="1"/>
    </location>
</feature>
<organism evidence="2 3">
    <name type="scientific">Rhizopogon vinicolor AM-OR11-026</name>
    <dbReference type="NCBI Taxonomy" id="1314800"/>
    <lineage>
        <taxon>Eukaryota</taxon>
        <taxon>Fungi</taxon>
        <taxon>Dikarya</taxon>
        <taxon>Basidiomycota</taxon>
        <taxon>Agaricomycotina</taxon>
        <taxon>Agaricomycetes</taxon>
        <taxon>Agaricomycetidae</taxon>
        <taxon>Boletales</taxon>
        <taxon>Suillineae</taxon>
        <taxon>Rhizopogonaceae</taxon>
        <taxon>Rhizopogon</taxon>
    </lineage>
</organism>
<dbReference type="OrthoDB" id="10260614at2759"/>
<accession>A0A1B7MS71</accession>
<dbReference type="InterPro" id="IPR015797">
    <property type="entry name" value="NUDIX_hydrolase-like_dom_sf"/>
</dbReference>
<dbReference type="PROSITE" id="PS51462">
    <property type="entry name" value="NUDIX"/>
    <property type="match status" value="1"/>
</dbReference>
<dbReference type="Proteomes" id="UP000092154">
    <property type="component" value="Unassembled WGS sequence"/>
</dbReference>
<dbReference type="Gene3D" id="3.90.79.10">
    <property type="entry name" value="Nucleoside Triphosphate Pyrophosphohydrolase"/>
    <property type="match status" value="1"/>
</dbReference>
<feature type="non-terminal residue" evidence="2">
    <location>
        <position position="181"/>
    </location>
</feature>
<dbReference type="InParanoid" id="A0A1B7MS71"/>
<dbReference type="GO" id="GO:0015938">
    <property type="term" value="P:coenzyme A catabolic process"/>
    <property type="evidence" value="ECO:0007669"/>
    <property type="project" value="TreeGrafter"/>
</dbReference>
<evidence type="ECO:0000259" key="1">
    <source>
        <dbReference type="PROSITE" id="PS51462"/>
    </source>
</evidence>
<gene>
    <name evidence="2" type="ORF">K503DRAFT_664810</name>
</gene>
<dbReference type="AlphaFoldDB" id="A0A1B7MS71"/>
<dbReference type="InterPro" id="IPR045121">
    <property type="entry name" value="CoAse"/>
</dbReference>
<reference evidence="2 3" key="1">
    <citation type="submission" date="2016-06" db="EMBL/GenBank/DDBJ databases">
        <title>Comparative genomics of the ectomycorrhizal sister species Rhizopogon vinicolor and Rhizopogon vesiculosus (Basidiomycota: Boletales) reveals a divergence of the mating type B locus.</title>
        <authorList>
            <consortium name="DOE Joint Genome Institute"/>
            <person name="Mujic A.B."/>
            <person name="Kuo A."/>
            <person name="Tritt A."/>
            <person name="Lipzen A."/>
            <person name="Chen C."/>
            <person name="Johnson J."/>
            <person name="Sharma A."/>
            <person name="Barry K."/>
            <person name="Grigoriev I.V."/>
            <person name="Spatafora J.W."/>
        </authorList>
    </citation>
    <scope>NUCLEOTIDE SEQUENCE [LARGE SCALE GENOMIC DNA]</scope>
    <source>
        <strain evidence="2 3">AM-OR11-026</strain>
    </source>
</reference>
<feature type="domain" description="Nudix hydrolase" evidence="1">
    <location>
        <begin position="1"/>
        <end position="118"/>
    </location>
</feature>
<evidence type="ECO:0000313" key="3">
    <source>
        <dbReference type="Proteomes" id="UP000092154"/>
    </source>
</evidence>
<dbReference type="InterPro" id="IPR000086">
    <property type="entry name" value="NUDIX_hydrolase_dom"/>
</dbReference>
<dbReference type="PANTHER" id="PTHR12992">
    <property type="entry name" value="NUDIX HYDROLASE"/>
    <property type="match status" value="1"/>
</dbReference>
<keyword evidence="3" id="KW-1185">Reference proteome</keyword>
<sequence>RPGKFRVLFTTQSKSLRAHPGQTVLPGGKVDDRDESLVWMALREANEEVGLPLQPFLSPSQLLVTPVILSSPSSNPILRSLTPSPTEVNCIFGHPLEVMPDPQLILDNGEPLVDEEEDCPYGANTRDVRFDALGGLIHSMHRFRTRTSSIKGLPADILISVVKLAYERNLVYGRHPSNPED</sequence>
<dbReference type="GO" id="GO:0010945">
    <property type="term" value="F:coenzyme A diphosphatase activity"/>
    <property type="evidence" value="ECO:0007669"/>
    <property type="project" value="InterPro"/>
</dbReference>
<dbReference type="EMBL" id="KV448499">
    <property type="protein sequence ID" value="OAX35462.1"/>
    <property type="molecule type" value="Genomic_DNA"/>
</dbReference>